<feature type="chain" id="PRO_5031092887" description="Mannosylglycerate hydrolase MGH1-like glycoside hydrolase domain-containing protein" evidence="6">
    <location>
        <begin position="25"/>
        <end position="541"/>
    </location>
</feature>
<feature type="compositionally biased region" description="Polar residues" evidence="4">
    <location>
        <begin position="532"/>
        <end position="541"/>
    </location>
</feature>
<proteinExistence type="inferred from homology"/>
<comment type="similarity">
    <text evidence="1">Belongs to the glycosyl hydrolase 63 family.</text>
</comment>
<keyword evidence="3" id="KW-0326">Glycosidase</keyword>
<evidence type="ECO:0000259" key="7">
    <source>
        <dbReference type="Pfam" id="PF22422"/>
    </source>
</evidence>
<dbReference type="GO" id="GO:0009311">
    <property type="term" value="P:oligosaccharide metabolic process"/>
    <property type="evidence" value="ECO:0007669"/>
    <property type="project" value="InterPro"/>
</dbReference>
<keyword evidence="5" id="KW-0812">Transmembrane</keyword>
<feature type="transmembrane region" description="Helical" evidence="5">
    <location>
        <begin position="491"/>
        <end position="511"/>
    </location>
</feature>
<name>A0A7S3EES9_9RHOD</name>
<dbReference type="SUPFAM" id="SSF48208">
    <property type="entry name" value="Six-hairpin glycosidases"/>
    <property type="match status" value="1"/>
</dbReference>
<protein>
    <recommendedName>
        <fullName evidence="7">Mannosylglycerate hydrolase MGH1-like glycoside hydrolase domain-containing protein</fullName>
    </recommendedName>
</protein>
<keyword evidence="5" id="KW-0472">Membrane</keyword>
<dbReference type="GO" id="GO:0005789">
    <property type="term" value="C:endoplasmic reticulum membrane"/>
    <property type="evidence" value="ECO:0007669"/>
    <property type="project" value="TreeGrafter"/>
</dbReference>
<evidence type="ECO:0000256" key="5">
    <source>
        <dbReference type="SAM" id="Phobius"/>
    </source>
</evidence>
<dbReference type="InterPro" id="IPR008928">
    <property type="entry name" value="6-hairpin_glycosidase_sf"/>
</dbReference>
<dbReference type="InterPro" id="IPR054491">
    <property type="entry name" value="MGH1-like_GH"/>
</dbReference>
<dbReference type="PANTHER" id="PTHR10412:SF11">
    <property type="entry name" value="MANNOSYL-OLIGOSACCHARIDE GLUCOSIDASE"/>
    <property type="match status" value="1"/>
</dbReference>
<dbReference type="AlphaFoldDB" id="A0A7S3EES9"/>
<gene>
    <name evidence="8" type="ORF">RMAR00112_LOCUS15400</name>
</gene>
<evidence type="ECO:0000256" key="4">
    <source>
        <dbReference type="SAM" id="MobiDB-lite"/>
    </source>
</evidence>
<feature type="signal peptide" evidence="6">
    <location>
        <begin position="1"/>
        <end position="24"/>
    </location>
</feature>
<dbReference type="InterPro" id="IPR012341">
    <property type="entry name" value="6hp_glycosidase-like_sf"/>
</dbReference>
<dbReference type="EMBL" id="HBHW01019867">
    <property type="protein sequence ID" value="CAE0047421.1"/>
    <property type="molecule type" value="Transcribed_RNA"/>
</dbReference>
<reference evidence="8" key="1">
    <citation type="submission" date="2021-01" db="EMBL/GenBank/DDBJ databases">
        <authorList>
            <person name="Corre E."/>
            <person name="Pelletier E."/>
            <person name="Niang G."/>
            <person name="Scheremetjew M."/>
            <person name="Finn R."/>
            <person name="Kale V."/>
            <person name="Holt S."/>
            <person name="Cochrane G."/>
            <person name="Meng A."/>
            <person name="Brown T."/>
            <person name="Cohen L."/>
        </authorList>
    </citation>
    <scope>NUCLEOTIDE SEQUENCE</scope>
    <source>
        <strain evidence="8">CCMP 769</strain>
    </source>
</reference>
<dbReference type="PANTHER" id="PTHR10412">
    <property type="entry name" value="MANNOSYL-OLIGOSACCHARIDE GLUCOSIDASE"/>
    <property type="match status" value="1"/>
</dbReference>
<feature type="region of interest" description="Disordered" evidence="4">
    <location>
        <begin position="522"/>
        <end position="541"/>
    </location>
</feature>
<sequence>MRMFRIVCVVSVMTAILFSHRVIAQEKACVGSTQQEKELLSGARKVLNVNWMPEMNSTLPSANLYPHQWSWDSAFIAFGYAHYDIVKAKEEMRSLFRAQWKNGLVPHIVFNPQTSGSYFPGPKYWKTSTSPNAVHDPETTGIVQPAVHAIAVLKTYEASGDIEYLKEMFPLLKKWHDYLYRERDIHGEHLVFVRHPWETGMDNAPSWDDAFNRIELKEGDVPPYKRADNKHSDVDASDRPTDFYYDRYVYLMKIFYDNNYDEAQIAAKCPYLIQDVLFNTILSKAEDTLADIAVLIGKPSAEFRTRAEKTRTAILEKMWNAEDAAFYDYDLYSDEVIKKRIGGAMAGIYGVTLPKNDMKNFLAVLDSEEAMGRLGNQTGFPLPTMLTNEETYMPNNYWRGPVWININYMVIEGLLSYGTEEALETAQYLFKKTLDLVQVGGFFEYFSALDASPHGGGDFSWTASLVVDMICDPDKHERLTAANADSKGSEVLYFSGLTISVLIGGLTVAVIRKRLRGGQRVPASDAAESMDSMLQNSDPEY</sequence>
<evidence type="ECO:0000256" key="3">
    <source>
        <dbReference type="ARBA" id="ARBA00023295"/>
    </source>
</evidence>
<dbReference type="GO" id="GO:0006487">
    <property type="term" value="P:protein N-linked glycosylation"/>
    <property type="evidence" value="ECO:0007669"/>
    <property type="project" value="TreeGrafter"/>
</dbReference>
<dbReference type="GO" id="GO:0004573">
    <property type="term" value="F:Glc3Man9GlcNAc2 oligosaccharide glucosidase activity"/>
    <property type="evidence" value="ECO:0007669"/>
    <property type="project" value="InterPro"/>
</dbReference>
<dbReference type="Gene3D" id="1.50.10.10">
    <property type="match status" value="1"/>
</dbReference>
<evidence type="ECO:0000256" key="1">
    <source>
        <dbReference type="ARBA" id="ARBA00010833"/>
    </source>
</evidence>
<accession>A0A7S3EES9</accession>
<keyword evidence="2" id="KW-0378">Hydrolase</keyword>
<dbReference type="InterPro" id="IPR004888">
    <property type="entry name" value="Glycoside_hydrolase_63"/>
</dbReference>
<evidence type="ECO:0000256" key="2">
    <source>
        <dbReference type="ARBA" id="ARBA00022801"/>
    </source>
</evidence>
<keyword evidence="6" id="KW-0732">Signal</keyword>
<feature type="domain" description="Mannosylglycerate hydrolase MGH1-like glycoside hydrolase" evidence="7">
    <location>
        <begin position="65"/>
        <end position="462"/>
    </location>
</feature>
<dbReference type="Pfam" id="PF22422">
    <property type="entry name" value="MGH1-like_GH"/>
    <property type="match status" value="1"/>
</dbReference>
<evidence type="ECO:0000256" key="6">
    <source>
        <dbReference type="SAM" id="SignalP"/>
    </source>
</evidence>
<organism evidence="8">
    <name type="scientific">Rhodosorus marinus</name>
    <dbReference type="NCBI Taxonomy" id="101924"/>
    <lineage>
        <taxon>Eukaryota</taxon>
        <taxon>Rhodophyta</taxon>
        <taxon>Stylonematophyceae</taxon>
        <taxon>Stylonematales</taxon>
        <taxon>Stylonemataceae</taxon>
        <taxon>Rhodosorus</taxon>
    </lineage>
</organism>
<keyword evidence="5" id="KW-1133">Transmembrane helix</keyword>
<evidence type="ECO:0000313" key="8">
    <source>
        <dbReference type="EMBL" id="CAE0047421.1"/>
    </source>
</evidence>